<evidence type="ECO:0000313" key="3">
    <source>
        <dbReference type="Proteomes" id="UP000231198"/>
    </source>
</evidence>
<sequence>MIFPESQLAHKYCKGKGLEIGAGAHNPFGLNTLNVSLAMPVDQEQELKMCGKIAPADIHASGDNIPVPDASQDFVVSSHLLEHFPDVIKTLLEWYRVLKPGGIIFMIVPHMERTFDKDNPRTTLNHIIEDYKKGATIETHEVLPGGHYHAWITEDVVEIVDWLKKEKKLPIKILEVQDVDDKVGNGFSVVVKKLR</sequence>
<organism evidence="2 3">
    <name type="scientific">Candidatus Roizmanbacteria bacterium CG09_land_8_20_14_0_10_41_9</name>
    <dbReference type="NCBI Taxonomy" id="1974850"/>
    <lineage>
        <taxon>Bacteria</taxon>
        <taxon>Candidatus Roizmaniibacteriota</taxon>
    </lineage>
</organism>
<evidence type="ECO:0000313" key="2">
    <source>
        <dbReference type="EMBL" id="PIS15810.1"/>
    </source>
</evidence>
<proteinExistence type="predicted"/>
<gene>
    <name evidence="2" type="ORF">COT62_01730</name>
</gene>
<dbReference type="EMBL" id="PEZG01000037">
    <property type="protein sequence ID" value="PIS15810.1"/>
    <property type="molecule type" value="Genomic_DNA"/>
</dbReference>
<reference evidence="3" key="1">
    <citation type="submission" date="2017-09" db="EMBL/GenBank/DDBJ databases">
        <title>Depth-based differentiation of microbial function through sediment-hosted aquifers and enrichment of novel symbionts in the deep terrestrial subsurface.</title>
        <authorList>
            <person name="Probst A.J."/>
            <person name="Ladd B."/>
            <person name="Jarett J.K."/>
            <person name="Geller-Mcgrath D.E."/>
            <person name="Sieber C.M.K."/>
            <person name="Emerson J.B."/>
            <person name="Anantharaman K."/>
            <person name="Thomas B.C."/>
            <person name="Malmstrom R."/>
            <person name="Stieglmeier M."/>
            <person name="Klingl A."/>
            <person name="Woyke T."/>
            <person name="Ryan C.M."/>
            <person name="Banfield J.F."/>
        </authorList>
    </citation>
    <scope>NUCLEOTIDE SEQUENCE [LARGE SCALE GENOMIC DNA]</scope>
</reference>
<dbReference type="InterPro" id="IPR013216">
    <property type="entry name" value="Methyltransf_11"/>
</dbReference>
<dbReference type="GO" id="GO:0008757">
    <property type="term" value="F:S-adenosylmethionine-dependent methyltransferase activity"/>
    <property type="evidence" value="ECO:0007669"/>
    <property type="project" value="InterPro"/>
</dbReference>
<dbReference type="Pfam" id="PF08241">
    <property type="entry name" value="Methyltransf_11"/>
    <property type="match status" value="1"/>
</dbReference>
<accession>A0A2H0WT22</accession>
<name>A0A2H0WT22_9BACT</name>
<protein>
    <recommendedName>
        <fullName evidence="1">Methyltransferase type 11 domain-containing protein</fullName>
    </recommendedName>
</protein>
<dbReference type="CDD" id="cd02440">
    <property type="entry name" value="AdoMet_MTases"/>
    <property type="match status" value="1"/>
</dbReference>
<evidence type="ECO:0000259" key="1">
    <source>
        <dbReference type="Pfam" id="PF08241"/>
    </source>
</evidence>
<feature type="domain" description="Methyltransferase type 11" evidence="1">
    <location>
        <begin position="18"/>
        <end position="105"/>
    </location>
</feature>
<dbReference type="InterPro" id="IPR029063">
    <property type="entry name" value="SAM-dependent_MTases_sf"/>
</dbReference>
<dbReference type="Proteomes" id="UP000231198">
    <property type="component" value="Unassembled WGS sequence"/>
</dbReference>
<comment type="caution">
    <text evidence="2">The sequence shown here is derived from an EMBL/GenBank/DDBJ whole genome shotgun (WGS) entry which is preliminary data.</text>
</comment>
<dbReference type="Gene3D" id="3.40.50.150">
    <property type="entry name" value="Vaccinia Virus protein VP39"/>
    <property type="match status" value="1"/>
</dbReference>
<dbReference type="AlphaFoldDB" id="A0A2H0WT22"/>
<dbReference type="SUPFAM" id="SSF53335">
    <property type="entry name" value="S-adenosyl-L-methionine-dependent methyltransferases"/>
    <property type="match status" value="1"/>
</dbReference>